<keyword evidence="5" id="KW-0547">Nucleotide-binding</keyword>
<evidence type="ECO:0000256" key="3">
    <source>
        <dbReference type="ARBA" id="ARBA00022553"/>
    </source>
</evidence>
<dbReference type="InterPro" id="IPR011495">
    <property type="entry name" value="Sig_transdc_His_kin_sub2_dim/P"/>
</dbReference>
<comment type="catalytic activity">
    <reaction evidence="1">
        <text>ATP + protein L-histidine = ADP + protein N-phospho-L-histidine.</text>
        <dbReference type="EC" id="2.7.13.3"/>
    </reaction>
</comment>
<keyword evidence="7" id="KW-0067">ATP-binding</keyword>
<dbReference type="SUPFAM" id="SSF55874">
    <property type="entry name" value="ATPase domain of HSP90 chaperone/DNA topoisomerase II/histidine kinase"/>
    <property type="match status" value="1"/>
</dbReference>
<keyword evidence="12" id="KW-1185">Reference proteome</keyword>
<dbReference type="EMBL" id="CP027062">
    <property type="protein sequence ID" value="AVI50321.1"/>
    <property type="molecule type" value="Genomic_DNA"/>
</dbReference>
<dbReference type="PROSITE" id="PS51257">
    <property type="entry name" value="PROKAR_LIPOPROTEIN"/>
    <property type="match status" value="1"/>
</dbReference>
<keyword evidence="8" id="KW-0175">Coiled coil</keyword>
<dbReference type="Pfam" id="PF02518">
    <property type="entry name" value="HATPase_c"/>
    <property type="match status" value="1"/>
</dbReference>
<dbReference type="InterPro" id="IPR036890">
    <property type="entry name" value="HATPase_C_sf"/>
</dbReference>
<evidence type="ECO:0000256" key="9">
    <source>
        <dbReference type="SAM" id="Phobius"/>
    </source>
</evidence>
<evidence type="ECO:0000313" key="11">
    <source>
        <dbReference type="EMBL" id="AVI50321.1"/>
    </source>
</evidence>
<dbReference type="Proteomes" id="UP000238442">
    <property type="component" value="Chromosome"/>
</dbReference>
<evidence type="ECO:0000313" key="12">
    <source>
        <dbReference type="Proteomes" id="UP000238442"/>
    </source>
</evidence>
<dbReference type="GO" id="GO:0004673">
    <property type="term" value="F:protein histidine kinase activity"/>
    <property type="evidence" value="ECO:0007669"/>
    <property type="project" value="UniProtKB-EC"/>
</dbReference>
<dbReference type="PANTHER" id="PTHR41523:SF8">
    <property type="entry name" value="ETHYLENE RESPONSE SENSOR PROTEIN"/>
    <property type="match status" value="1"/>
</dbReference>
<gene>
    <name evidence="11" type="ORF">C5O00_03730</name>
</gene>
<keyword evidence="6" id="KW-0418">Kinase</keyword>
<reference evidence="11 12" key="1">
    <citation type="submission" date="2018-02" db="EMBL/GenBank/DDBJ databases">
        <title>Genomic analysis of the strain RR4-38 isolated from a seawater recirculating aquaculture system.</title>
        <authorList>
            <person name="Kim Y.-S."/>
            <person name="Jang Y.H."/>
            <person name="Kim K.-H."/>
        </authorList>
    </citation>
    <scope>NUCLEOTIDE SEQUENCE [LARGE SCALE GENOMIC DNA]</scope>
    <source>
        <strain evidence="11 12">RR4-38</strain>
    </source>
</reference>
<evidence type="ECO:0000256" key="7">
    <source>
        <dbReference type="ARBA" id="ARBA00022840"/>
    </source>
</evidence>
<dbReference type="AlphaFoldDB" id="A0A2S0HUG4"/>
<dbReference type="Gene3D" id="3.30.565.10">
    <property type="entry name" value="Histidine kinase-like ATPase, C-terminal domain"/>
    <property type="match status" value="1"/>
</dbReference>
<organism evidence="11 12">
    <name type="scientific">Pukyongia salina</name>
    <dbReference type="NCBI Taxonomy" id="2094025"/>
    <lineage>
        <taxon>Bacteria</taxon>
        <taxon>Pseudomonadati</taxon>
        <taxon>Bacteroidota</taxon>
        <taxon>Flavobacteriia</taxon>
        <taxon>Flavobacteriales</taxon>
        <taxon>Flavobacteriaceae</taxon>
        <taxon>Pukyongia</taxon>
    </lineage>
</organism>
<keyword evidence="9" id="KW-0812">Transmembrane</keyword>
<protein>
    <recommendedName>
        <fullName evidence="2">histidine kinase</fullName>
        <ecNumber evidence="2">2.7.13.3</ecNumber>
    </recommendedName>
</protein>
<proteinExistence type="predicted"/>
<sequence length="647" mass="74590">MNRIVYFCKLPVNSSQIQPMIKSLLYFFIFLCSCQSIAQQINKRYIDSMLVSISRHDKEQVRSGMDELNIKLSSLPRVEANPLYQYLIEKAKDPFIKMIALGDLGGFLIANDAPDEAIGYLIKGLELSKNQGEIEDRFSFHVSLANAFIFQNRAEEALSHLNIAESMAVELKQTDAVASVNYSKGMMYESIEDFEQATTYYLKAWDTLNLVEDHPERGFYLFVLVDYFKRLGNIKEQTRFTELLANYYSKRQPEIPFTHLPTAHIFDTSATAENIKRYKDVIRVSDSMGAINSMMYSSLFLSNIYLKEGEPKAAIEVLQPLIRSLDSTDRRQQKMVLYEKLSVAYEANDDFKNALKFKNMVSQLRDTLVSEKTKRNIAELEVKYDLQTKERELEQQAASKKLLYWILGSVFVVLLILSVFFLKNRKKNQKLAQQKKLLEATVDEKNVLLKETHHRVKNSFQIVSSLLYLQSENMQDSEAQQAIKEAQNRVRSMVLIHQKLYNKDQLVGIDTKEYFHDLTREIFDSHQENGKMVNYTLHVESMLLDIESITPIGLILNELITNVLKHAYDVDDKDRKMEISFQKEGNRLILKVSDNGKGMPEHVRENSFGIKLMKALAKKLKATLQFKKASENGTIAILEVSRFNLLA</sequence>
<evidence type="ECO:0000256" key="8">
    <source>
        <dbReference type="SAM" id="Coils"/>
    </source>
</evidence>
<keyword evidence="9" id="KW-1133">Transmembrane helix</keyword>
<evidence type="ECO:0000256" key="5">
    <source>
        <dbReference type="ARBA" id="ARBA00022741"/>
    </source>
</evidence>
<dbReference type="KEGG" id="aue:C5O00_03730"/>
<name>A0A2S0HUG4_9FLAO</name>
<feature type="domain" description="Histidine kinase" evidence="10">
    <location>
        <begin position="451"/>
        <end position="644"/>
    </location>
</feature>
<dbReference type="EC" id="2.7.13.3" evidence="2"/>
<keyword evidence="9" id="KW-0472">Membrane</keyword>
<feature type="coiled-coil region" evidence="8">
    <location>
        <begin position="370"/>
        <end position="397"/>
    </location>
</feature>
<evidence type="ECO:0000259" key="10">
    <source>
        <dbReference type="PROSITE" id="PS50109"/>
    </source>
</evidence>
<keyword evidence="3" id="KW-0597">Phosphoprotein</keyword>
<accession>A0A2S0HUG4</accession>
<dbReference type="InterPro" id="IPR011990">
    <property type="entry name" value="TPR-like_helical_dom_sf"/>
</dbReference>
<dbReference type="Pfam" id="PF13181">
    <property type="entry name" value="TPR_8"/>
    <property type="match status" value="1"/>
</dbReference>
<dbReference type="Gene3D" id="1.25.40.10">
    <property type="entry name" value="Tetratricopeptide repeat domain"/>
    <property type="match status" value="1"/>
</dbReference>
<dbReference type="GO" id="GO:0005524">
    <property type="term" value="F:ATP binding"/>
    <property type="evidence" value="ECO:0007669"/>
    <property type="project" value="UniProtKB-KW"/>
</dbReference>
<dbReference type="InterPro" id="IPR019734">
    <property type="entry name" value="TPR_rpt"/>
</dbReference>
<dbReference type="Gene3D" id="3.30.450.20">
    <property type="entry name" value="PAS domain"/>
    <property type="match status" value="1"/>
</dbReference>
<evidence type="ECO:0000256" key="4">
    <source>
        <dbReference type="ARBA" id="ARBA00022679"/>
    </source>
</evidence>
<dbReference type="PANTHER" id="PTHR41523">
    <property type="entry name" value="TWO-COMPONENT SYSTEM SENSOR PROTEIN"/>
    <property type="match status" value="1"/>
</dbReference>
<dbReference type="SMART" id="SM00387">
    <property type="entry name" value="HATPase_c"/>
    <property type="match status" value="1"/>
</dbReference>
<evidence type="ECO:0000256" key="2">
    <source>
        <dbReference type="ARBA" id="ARBA00012438"/>
    </source>
</evidence>
<dbReference type="PROSITE" id="PS50109">
    <property type="entry name" value="HIS_KIN"/>
    <property type="match status" value="1"/>
</dbReference>
<dbReference type="Pfam" id="PF07568">
    <property type="entry name" value="HisKA_2"/>
    <property type="match status" value="1"/>
</dbReference>
<dbReference type="InterPro" id="IPR003594">
    <property type="entry name" value="HATPase_dom"/>
</dbReference>
<keyword evidence="4" id="KW-0808">Transferase</keyword>
<dbReference type="InterPro" id="IPR005467">
    <property type="entry name" value="His_kinase_dom"/>
</dbReference>
<dbReference type="SUPFAM" id="SSF48452">
    <property type="entry name" value="TPR-like"/>
    <property type="match status" value="2"/>
</dbReference>
<evidence type="ECO:0000256" key="6">
    <source>
        <dbReference type="ARBA" id="ARBA00022777"/>
    </source>
</evidence>
<evidence type="ECO:0000256" key="1">
    <source>
        <dbReference type="ARBA" id="ARBA00000085"/>
    </source>
</evidence>
<feature type="transmembrane region" description="Helical" evidence="9">
    <location>
        <begin position="402"/>
        <end position="422"/>
    </location>
</feature>